<dbReference type="EMBL" id="JACHFW010000012">
    <property type="protein sequence ID" value="MBB5265558.1"/>
    <property type="molecule type" value="Genomic_DNA"/>
</dbReference>
<gene>
    <name evidence="8" type="ORF">HNP82_002704</name>
</gene>
<protein>
    <submittedName>
        <fullName evidence="8">Putative MATE family efflux protein</fullName>
    </submittedName>
</protein>
<keyword evidence="3" id="KW-1003">Cell membrane</keyword>
<feature type="transmembrane region" description="Helical" evidence="7">
    <location>
        <begin position="323"/>
        <end position="346"/>
    </location>
</feature>
<feature type="transmembrane region" description="Helical" evidence="7">
    <location>
        <begin position="388"/>
        <end position="408"/>
    </location>
</feature>
<evidence type="ECO:0000313" key="9">
    <source>
        <dbReference type="Proteomes" id="UP000543642"/>
    </source>
</evidence>
<keyword evidence="5 7" id="KW-1133">Transmembrane helix</keyword>
<accession>A0A7W8HBX8</accession>
<dbReference type="PIRSF" id="PIRSF006603">
    <property type="entry name" value="DinF"/>
    <property type="match status" value="1"/>
</dbReference>
<evidence type="ECO:0000256" key="5">
    <source>
        <dbReference type="ARBA" id="ARBA00022989"/>
    </source>
</evidence>
<keyword evidence="4 7" id="KW-0812">Transmembrane</keyword>
<feature type="transmembrane region" description="Helical" evidence="7">
    <location>
        <begin position="96"/>
        <end position="118"/>
    </location>
</feature>
<organism evidence="8 9">
    <name type="scientific">Catenibacillus scindens</name>
    <dbReference type="NCBI Taxonomy" id="673271"/>
    <lineage>
        <taxon>Bacteria</taxon>
        <taxon>Bacillati</taxon>
        <taxon>Bacillota</taxon>
        <taxon>Clostridia</taxon>
        <taxon>Lachnospirales</taxon>
        <taxon>Lachnospiraceae</taxon>
        <taxon>Catenibacillus</taxon>
    </lineage>
</organism>
<evidence type="ECO:0000256" key="4">
    <source>
        <dbReference type="ARBA" id="ARBA00022692"/>
    </source>
</evidence>
<dbReference type="GO" id="GO:0015297">
    <property type="term" value="F:antiporter activity"/>
    <property type="evidence" value="ECO:0007669"/>
    <property type="project" value="InterPro"/>
</dbReference>
<reference evidence="8 9" key="1">
    <citation type="submission" date="2020-08" db="EMBL/GenBank/DDBJ databases">
        <title>Genomic Encyclopedia of Type Strains, Phase IV (KMG-IV): sequencing the most valuable type-strain genomes for metagenomic binning, comparative biology and taxonomic classification.</title>
        <authorList>
            <person name="Goeker M."/>
        </authorList>
    </citation>
    <scope>NUCLEOTIDE SEQUENCE [LARGE SCALE GENOMIC DNA]</scope>
    <source>
        <strain evidence="8 9">DSM 106146</strain>
    </source>
</reference>
<dbReference type="InterPro" id="IPR048279">
    <property type="entry name" value="MdtK-like"/>
</dbReference>
<dbReference type="PANTHER" id="PTHR43549:SF3">
    <property type="entry name" value="MULTIDRUG RESISTANCE PROTEIN YPNP-RELATED"/>
    <property type="match status" value="1"/>
</dbReference>
<keyword evidence="2" id="KW-0813">Transport</keyword>
<proteinExistence type="predicted"/>
<evidence type="ECO:0000256" key="3">
    <source>
        <dbReference type="ARBA" id="ARBA00022475"/>
    </source>
</evidence>
<feature type="transmembrane region" description="Helical" evidence="7">
    <location>
        <begin position="21"/>
        <end position="46"/>
    </location>
</feature>
<feature type="transmembrane region" description="Helical" evidence="7">
    <location>
        <begin position="196"/>
        <end position="216"/>
    </location>
</feature>
<evidence type="ECO:0000256" key="6">
    <source>
        <dbReference type="ARBA" id="ARBA00023136"/>
    </source>
</evidence>
<evidence type="ECO:0000256" key="1">
    <source>
        <dbReference type="ARBA" id="ARBA00004651"/>
    </source>
</evidence>
<comment type="caution">
    <text evidence="8">The sequence shown here is derived from an EMBL/GenBank/DDBJ whole genome shotgun (WGS) entry which is preliminary data.</text>
</comment>
<dbReference type="PANTHER" id="PTHR43549">
    <property type="entry name" value="MULTIDRUG RESISTANCE PROTEIN YPNP-RELATED"/>
    <property type="match status" value="1"/>
</dbReference>
<dbReference type="GO" id="GO:0005886">
    <property type="term" value="C:plasma membrane"/>
    <property type="evidence" value="ECO:0007669"/>
    <property type="project" value="UniProtKB-SubCell"/>
</dbReference>
<feature type="transmembrane region" description="Helical" evidence="7">
    <location>
        <begin position="358"/>
        <end position="381"/>
    </location>
</feature>
<dbReference type="InterPro" id="IPR002528">
    <property type="entry name" value="MATE_fam"/>
</dbReference>
<feature type="transmembrane region" description="Helical" evidence="7">
    <location>
        <begin position="282"/>
        <end position="302"/>
    </location>
</feature>
<feature type="transmembrane region" description="Helical" evidence="7">
    <location>
        <begin position="138"/>
        <end position="155"/>
    </location>
</feature>
<feature type="transmembrane region" description="Helical" evidence="7">
    <location>
        <begin position="61"/>
        <end position="84"/>
    </location>
</feature>
<dbReference type="Pfam" id="PF01554">
    <property type="entry name" value="MatE"/>
    <property type="match status" value="2"/>
</dbReference>
<feature type="transmembrane region" description="Helical" evidence="7">
    <location>
        <begin position="414"/>
        <end position="437"/>
    </location>
</feature>
<evidence type="ECO:0000256" key="2">
    <source>
        <dbReference type="ARBA" id="ARBA00022448"/>
    </source>
</evidence>
<sequence length="449" mass="47728">MEKNLSSGFTEGKILSPLIRFMLPIVGALFLQAMYGAVDLMVVGWFGDSTSLSAVSTGSSIIQMVTMFVSGLTMGTTILIGRHIGENDPKRAGKTVGAAICLFIIVAIVVSVIMFALALPLTHAMQVPAEAVDQCVDYLQICGAGMVFVTAYNVISGIFRGIGNSKLPLIFVSIACAVNVVGDLLLVGVFHMDVAGAAIATIAAQAVSVILSLVIIKKTGLPFEFNKSMIRFHKHEIKSMVLLGLPIALQDTLTSLSFVLVNSMVNSMGLLSSAGYGIAVKVVNFIMLIPSAFMQAMSAFVAQNMGAGKPDRARKALFLGMRTALCVGVFMFLLGVFGGSLLSAIFSTDAQVIAASASYLRSFSLDCIITCVLFCFMGYFNGCGHTKLVMIQGLIGAFGVRIPLSYLICQTTSSLFLMGFATPAASITSCIICTCYYRYLKKHPEKMVA</sequence>
<feature type="transmembrane region" description="Helical" evidence="7">
    <location>
        <begin position="237"/>
        <end position="262"/>
    </location>
</feature>
<name>A0A7W8HBX8_9FIRM</name>
<evidence type="ECO:0000256" key="7">
    <source>
        <dbReference type="SAM" id="Phobius"/>
    </source>
</evidence>
<comment type="subcellular location">
    <subcellularLocation>
        <location evidence="1">Cell membrane</location>
        <topology evidence="1">Multi-pass membrane protein</topology>
    </subcellularLocation>
</comment>
<keyword evidence="9" id="KW-1185">Reference proteome</keyword>
<dbReference type="InterPro" id="IPR052031">
    <property type="entry name" value="Membrane_Transporter-Flippase"/>
</dbReference>
<dbReference type="RefSeq" id="WP_243164773.1">
    <property type="nucleotide sequence ID" value="NZ_JACHFW010000012.1"/>
</dbReference>
<feature type="transmembrane region" description="Helical" evidence="7">
    <location>
        <begin position="167"/>
        <end position="190"/>
    </location>
</feature>
<keyword evidence="6 7" id="KW-0472">Membrane</keyword>
<dbReference type="Proteomes" id="UP000543642">
    <property type="component" value="Unassembled WGS sequence"/>
</dbReference>
<dbReference type="CDD" id="cd13138">
    <property type="entry name" value="MATE_yoeA_like"/>
    <property type="match status" value="1"/>
</dbReference>
<evidence type="ECO:0000313" key="8">
    <source>
        <dbReference type="EMBL" id="MBB5265558.1"/>
    </source>
</evidence>
<dbReference type="GO" id="GO:0042910">
    <property type="term" value="F:xenobiotic transmembrane transporter activity"/>
    <property type="evidence" value="ECO:0007669"/>
    <property type="project" value="InterPro"/>
</dbReference>
<dbReference type="AlphaFoldDB" id="A0A7W8HBX8"/>
<dbReference type="NCBIfam" id="TIGR00797">
    <property type="entry name" value="matE"/>
    <property type="match status" value="1"/>
</dbReference>